<accession>A0A068F6A1</accession>
<dbReference type="AlphaFoldDB" id="A0A068F6A1"/>
<keyword evidence="3" id="KW-1185">Reference proteome</keyword>
<organism evidence="2 3">
    <name type="scientific">Geotalea daltonii (strain DSM 22248 / JCM 15807 / FRC-32)</name>
    <name type="common">Geobacter daltonii</name>
    <dbReference type="NCBI Taxonomy" id="316067"/>
    <lineage>
        <taxon>Bacteria</taxon>
        <taxon>Pseudomonadati</taxon>
        <taxon>Thermodesulfobacteriota</taxon>
        <taxon>Desulfuromonadia</taxon>
        <taxon>Geobacterales</taxon>
        <taxon>Geobacteraceae</taxon>
        <taxon>Geotalea</taxon>
    </lineage>
</organism>
<dbReference type="EMBL" id="CP001390">
    <property type="protein sequence ID" value="AID57968.1"/>
    <property type="molecule type" value="Genomic_DNA"/>
</dbReference>
<name>A0A068F6A1_GEODF</name>
<sequence>MFHMSASGCPSDCLSPSVQPAPSHQNNLLIPACYKIAAFRHLADGHIGTKYVLWCLITDLDAAHYVPIRLPICKSTGGGRL</sequence>
<dbReference type="KEGG" id="geo:Geob_3844"/>
<dbReference type="Proteomes" id="UP000007721">
    <property type="component" value="Chromosome"/>
</dbReference>
<evidence type="ECO:0000313" key="3">
    <source>
        <dbReference type="Proteomes" id="UP000007721"/>
    </source>
</evidence>
<feature type="region of interest" description="Disordered" evidence="1">
    <location>
        <begin position="1"/>
        <end position="21"/>
    </location>
</feature>
<proteinExistence type="predicted"/>
<evidence type="ECO:0000256" key="1">
    <source>
        <dbReference type="SAM" id="MobiDB-lite"/>
    </source>
</evidence>
<evidence type="ECO:0000313" key="2">
    <source>
        <dbReference type="EMBL" id="AID57968.1"/>
    </source>
</evidence>
<dbReference type="HOGENOM" id="CLU_2568989_0_0_7"/>
<gene>
    <name evidence="2" type="ordered locus">Geob_3844</name>
</gene>
<reference evidence="2 3" key="1">
    <citation type="submission" date="2009-01" db="EMBL/GenBank/DDBJ databases">
        <title>Complete sequence of Geobacter sp. FRC-32.</title>
        <authorList>
            <consortium name="US DOE Joint Genome Institute"/>
            <person name="Lucas S."/>
            <person name="Copeland A."/>
            <person name="Lapidus A."/>
            <person name="Glavina del Rio T."/>
            <person name="Dalin E."/>
            <person name="Tice H."/>
            <person name="Bruce D."/>
            <person name="Goodwin L."/>
            <person name="Pitluck S."/>
            <person name="Saunders E."/>
            <person name="Brettin T."/>
            <person name="Detter J.C."/>
            <person name="Han C."/>
            <person name="Larimer F."/>
            <person name="Land M."/>
            <person name="Hauser L."/>
            <person name="Kyrpides N."/>
            <person name="Ovchinnikova G."/>
            <person name="Kostka J."/>
            <person name="Richardson P."/>
        </authorList>
    </citation>
    <scope>NUCLEOTIDE SEQUENCE [LARGE SCALE GENOMIC DNA]</scope>
    <source>
        <strain evidence="3">DSM 22248 / JCM 15807 / FRC-32</strain>
    </source>
</reference>
<protein>
    <submittedName>
        <fullName evidence="2">Uncharacterized protein</fullName>
    </submittedName>
</protein>
<dbReference type="STRING" id="316067.Geob_3844"/>